<dbReference type="SUPFAM" id="SSF53850">
    <property type="entry name" value="Periplasmic binding protein-like II"/>
    <property type="match status" value="1"/>
</dbReference>
<dbReference type="AlphaFoldDB" id="A0A1S2LJ15"/>
<proteinExistence type="inferred from homology"/>
<protein>
    <recommendedName>
        <fullName evidence="5">Phosphonate ABC transporter substrate-binding protein</fullName>
    </recommendedName>
</protein>
<dbReference type="RefSeq" id="WP_071310055.1">
    <property type="nucleotide sequence ID" value="NZ_MLQR01000031.1"/>
</dbReference>
<dbReference type="Proteomes" id="UP000179524">
    <property type="component" value="Unassembled WGS sequence"/>
</dbReference>
<evidence type="ECO:0000256" key="2">
    <source>
        <dbReference type="ARBA" id="ARBA00022729"/>
    </source>
</evidence>
<dbReference type="OrthoDB" id="9776786at2"/>
<dbReference type="CDD" id="cd13571">
    <property type="entry name" value="PBP2_PnhD_1"/>
    <property type="match status" value="1"/>
</dbReference>
<dbReference type="Pfam" id="PF12974">
    <property type="entry name" value="Phosphonate-bd"/>
    <property type="match status" value="1"/>
</dbReference>
<evidence type="ECO:0000256" key="1">
    <source>
        <dbReference type="ARBA" id="ARBA00007162"/>
    </source>
</evidence>
<evidence type="ECO:0008006" key="5">
    <source>
        <dbReference type="Google" id="ProtNLM"/>
    </source>
</evidence>
<dbReference type="GO" id="GO:0043190">
    <property type="term" value="C:ATP-binding cassette (ABC) transporter complex"/>
    <property type="evidence" value="ECO:0007669"/>
    <property type="project" value="InterPro"/>
</dbReference>
<comment type="caution">
    <text evidence="3">The sequence shown here is derived from an EMBL/GenBank/DDBJ whole genome shotgun (WGS) entry which is preliminary data.</text>
</comment>
<comment type="similarity">
    <text evidence="1">Belongs to the phosphate/phosphite/phosphonate binding protein family.</text>
</comment>
<dbReference type="EMBL" id="MLQR01000031">
    <property type="protein sequence ID" value="OIJ12376.1"/>
    <property type="molecule type" value="Genomic_DNA"/>
</dbReference>
<dbReference type="GO" id="GO:0055085">
    <property type="term" value="P:transmembrane transport"/>
    <property type="evidence" value="ECO:0007669"/>
    <property type="project" value="InterPro"/>
</dbReference>
<sequence>MNTLRVVFFSLTKIIIVILMTACSLNESKTFVELTNTPISDRSVSAGSLEEEPIRFGIVSIMSIRETHRLYYKFKKYLEEQLGRPIEIIQKQTYSEMKELFERNEIDAGIVCSYLAVIGSRDEILEKIAMPVINGEKKFTSYIITQKNSEINSLEDLYNKSFAFSDPLSYSGYLVTKYDIMKGANDFNTYFSNTYFTYSHDNTIIAVANGLVDAGATHSSIFEKLKRGNNPIVDNLIIIGEGEHVGQSPIVVNPNIDNELIKQLTDVVLNMHLNEKGKVALNKLSYDYFDLPEKELYEPITQILEEIENLK</sequence>
<evidence type="ECO:0000313" key="4">
    <source>
        <dbReference type="Proteomes" id="UP000179524"/>
    </source>
</evidence>
<dbReference type="NCBIfam" id="TIGR01098">
    <property type="entry name" value="3A0109s03R"/>
    <property type="match status" value="1"/>
</dbReference>
<evidence type="ECO:0000313" key="3">
    <source>
        <dbReference type="EMBL" id="OIJ12376.1"/>
    </source>
</evidence>
<dbReference type="PANTHER" id="PTHR35841:SF1">
    <property type="entry name" value="PHOSPHONATES-BINDING PERIPLASMIC PROTEIN"/>
    <property type="match status" value="1"/>
</dbReference>
<name>A0A1S2LJ15_9BACI</name>
<accession>A0A1S2LJ15</accession>
<keyword evidence="4" id="KW-1185">Reference proteome</keyword>
<dbReference type="InterPro" id="IPR005770">
    <property type="entry name" value="PhnD"/>
</dbReference>
<reference evidence="3 4" key="1">
    <citation type="submission" date="2016-10" db="EMBL/GenBank/DDBJ databases">
        <title>Draft genome sequences of four alkaliphilic bacteria belonging to the Anaerobacillus genus.</title>
        <authorList>
            <person name="Bassil N.M."/>
            <person name="Lloyd J.R."/>
        </authorList>
    </citation>
    <scope>NUCLEOTIDE SEQUENCE [LARGE SCALE GENOMIC DNA]</scope>
    <source>
        <strain evidence="3 4">DSM 18345</strain>
    </source>
</reference>
<dbReference type="Gene3D" id="3.40.190.10">
    <property type="entry name" value="Periplasmic binding protein-like II"/>
    <property type="match status" value="2"/>
</dbReference>
<dbReference type="PANTHER" id="PTHR35841">
    <property type="entry name" value="PHOSPHONATES-BINDING PERIPLASMIC PROTEIN"/>
    <property type="match status" value="1"/>
</dbReference>
<organism evidence="3 4">
    <name type="scientific">Anaerobacillus alkalilacustris</name>
    <dbReference type="NCBI Taxonomy" id="393763"/>
    <lineage>
        <taxon>Bacteria</taxon>
        <taxon>Bacillati</taxon>
        <taxon>Bacillota</taxon>
        <taxon>Bacilli</taxon>
        <taxon>Bacillales</taxon>
        <taxon>Bacillaceae</taxon>
        <taxon>Anaerobacillus</taxon>
    </lineage>
</organism>
<gene>
    <name evidence="3" type="ORF">BKP37_13115</name>
</gene>
<keyword evidence="2" id="KW-0732">Signal</keyword>